<dbReference type="PANTHER" id="PTHR43380:SF1">
    <property type="entry name" value="2-OXOISOVALERATE DEHYDROGENASE SUBUNIT ALPHA, MITOCHONDRIAL"/>
    <property type="match status" value="1"/>
</dbReference>
<gene>
    <name evidence="6" type="ORF">O4220_24695</name>
</gene>
<dbReference type="CDD" id="cd02000">
    <property type="entry name" value="TPP_E1_PDC_ADC_BCADC"/>
    <property type="match status" value="1"/>
</dbReference>
<dbReference type="EC" id="1.2.4.4" evidence="4"/>
<dbReference type="InterPro" id="IPR029061">
    <property type="entry name" value="THDP-binding"/>
</dbReference>
<keyword evidence="2 4" id="KW-0560">Oxidoreductase</keyword>
<evidence type="ECO:0000259" key="5">
    <source>
        <dbReference type="Pfam" id="PF00676"/>
    </source>
</evidence>
<dbReference type="RefSeq" id="WP_269608195.1">
    <property type="nucleotide sequence ID" value="NZ_JAPWIJ010000014.1"/>
</dbReference>
<keyword evidence="3 4" id="KW-0786">Thiamine pyrophosphate</keyword>
<evidence type="ECO:0000313" key="7">
    <source>
        <dbReference type="Proteomes" id="UP001081071"/>
    </source>
</evidence>
<comment type="cofactor">
    <cofactor evidence="1 4">
        <name>thiamine diphosphate</name>
        <dbReference type="ChEBI" id="CHEBI:58937"/>
    </cofactor>
</comment>
<evidence type="ECO:0000256" key="3">
    <source>
        <dbReference type="ARBA" id="ARBA00023052"/>
    </source>
</evidence>
<comment type="function">
    <text evidence="4">The branched-chain alpha-keto dehydrogenase complex catalyzes the overall conversion of alpha-keto acids to acyl-CoA and CO(2). It contains multiple copies of three enzymatic components: branched-chain alpha-keto acid decarboxylase (E1), lipoamide acyltransferase (E2) and lipoamide dehydrogenase (E3).</text>
</comment>
<comment type="caution">
    <text evidence="6">The sequence shown here is derived from an EMBL/GenBank/DDBJ whole genome shotgun (WGS) entry which is preliminary data.</text>
</comment>
<dbReference type="SUPFAM" id="SSF52518">
    <property type="entry name" value="Thiamin diphosphate-binding fold (THDP-binding)"/>
    <property type="match status" value="1"/>
</dbReference>
<reference evidence="6" key="1">
    <citation type="submission" date="2022-12" db="EMBL/GenBank/DDBJ databases">
        <authorList>
            <person name="Krivoruchko A.V."/>
            <person name="Elkin A."/>
        </authorList>
    </citation>
    <scope>NUCLEOTIDE SEQUENCE</scope>
    <source>
        <strain evidence="6">IEGM 1391</strain>
    </source>
</reference>
<evidence type="ECO:0000256" key="4">
    <source>
        <dbReference type="RuleBase" id="RU365014"/>
    </source>
</evidence>
<protein>
    <recommendedName>
        <fullName evidence="4">2-oxoisovalerate dehydrogenase subunit alpha</fullName>
        <ecNumber evidence="4">1.2.4.4</ecNumber>
    </recommendedName>
    <alternativeName>
        <fullName evidence="4">Branched-chain alpha-keto acid dehydrogenase E1 component alpha chain</fullName>
    </alternativeName>
</protein>
<name>A0ABT4ML52_9NOCA</name>
<feature type="domain" description="Dehydrogenase E1 component" evidence="5">
    <location>
        <begin position="54"/>
        <end position="310"/>
    </location>
</feature>
<dbReference type="InterPro" id="IPR001017">
    <property type="entry name" value="DH_E1"/>
</dbReference>
<dbReference type="PANTHER" id="PTHR43380">
    <property type="entry name" value="2-OXOISOVALERATE DEHYDROGENASE SUBUNIT ALPHA, MITOCHONDRIAL"/>
    <property type="match status" value="1"/>
</dbReference>
<accession>A0ABT4ML52</accession>
<keyword evidence="7" id="KW-1185">Reference proteome</keyword>
<dbReference type="Gene3D" id="3.40.50.970">
    <property type="match status" value="1"/>
</dbReference>
<proteinExistence type="inferred from homology"/>
<dbReference type="Pfam" id="PF00676">
    <property type="entry name" value="E1_dh"/>
    <property type="match status" value="1"/>
</dbReference>
<evidence type="ECO:0000256" key="1">
    <source>
        <dbReference type="ARBA" id="ARBA00001964"/>
    </source>
</evidence>
<dbReference type="Proteomes" id="UP001081071">
    <property type="component" value="Unassembled WGS sequence"/>
</dbReference>
<evidence type="ECO:0000256" key="2">
    <source>
        <dbReference type="ARBA" id="ARBA00023002"/>
    </source>
</evidence>
<organism evidence="6 7">
    <name type="scientific">Rhodococcus ruber</name>
    <dbReference type="NCBI Taxonomy" id="1830"/>
    <lineage>
        <taxon>Bacteria</taxon>
        <taxon>Bacillati</taxon>
        <taxon>Actinomycetota</taxon>
        <taxon>Actinomycetes</taxon>
        <taxon>Mycobacteriales</taxon>
        <taxon>Nocardiaceae</taxon>
        <taxon>Rhodococcus</taxon>
    </lineage>
</organism>
<sequence>MSLPIPLHDRHDFEADSLPTALPMTQFVRPDGSLTETGTLYRIDTDLARKLYRDMARARRLDQEALALQRQGELGLWLQSWGQEAAQVGSMYALTAHDYVFPSYREHAAAMVRGIGPAELLSQWRGATHAGWDPVRYNFHYNSLVLGTQTLHANGYALGCRLSGGNAIVATYFGDGAASQGDVSEAFNWAAARSLPVLFVCQNNQWAISTPTDMQYAAPVHQRAAGFGLRSFYVDGNDALAVYEVTKVAADLVRSGKGPALVEAITFRMAGHSTSDDPKRYRDAAEFDEWTARDPLHRLRVVLNEIGVPTSFFAELDEELDLLAIEVRTACRSIEEPQFESMFDNVYVDPHPGVTAEKHTLHMYNEMMAGNTTT</sequence>
<dbReference type="InterPro" id="IPR050771">
    <property type="entry name" value="Alpha-ketoacid_DH_E1_comp"/>
</dbReference>
<evidence type="ECO:0000313" key="6">
    <source>
        <dbReference type="EMBL" id="MCZ4521730.1"/>
    </source>
</evidence>
<dbReference type="EMBL" id="JAPWIJ010000014">
    <property type="protein sequence ID" value="MCZ4521730.1"/>
    <property type="molecule type" value="Genomic_DNA"/>
</dbReference>
<comment type="similarity">
    <text evidence="4">Belongs to the BCKDHA family.</text>
</comment>
<comment type="catalytic activity">
    <reaction evidence="4">
        <text>N(6)-[(R)-lipoyl]-L-lysyl-[protein] + 3-methyl-2-oxobutanoate + H(+) = N(6)-[(R)-S(8)-2-methylpropanoyldihydrolipoyl]-L-lysyl-[protein] + CO2</text>
        <dbReference type="Rhea" id="RHEA:13457"/>
        <dbReference type="Rhea" id="RHEA-COMP:10474"/>
        <dbReference type="Rhea" id="RHEA-COMP:10497"/>
        <dbReference type="ChEBI" id="CHEBI:11851"/>
        <dbReference type="ChEBI" id="CHEBI:15378"/>
        <dbReference type="ChEBI" id="CHEBI:16526"/>
        <dbReference type="ChEBI" id="CHEBI:83099"/>
        <dbReference type="ChEBI" id="CHEBI:83142"/>
        <dbReference type="EC" id="1.2.4.4"/>
    </reaction>
</comment>